<protein>
    <submittedName>
        <fullName evidence="4">Coiled-coil domain-containing protein 130</fullName>
    </submittedName>
</protein>
<dbReference type="WBParaSite" id="MBELARI_LOCUS17620.1">
    <property type="protein sequence ID" value="MBELARI_LOCUS17620.1"/>
    <property type="gene ID" value="MBELARI_LOCUS17620"/>
</dbReference>
<proteinExistence type="inferred from homology"/>
<dbReference type="GO" id="GO:0000398">
    <property type="term" value="P:mRNA splicing, via spliceosome"/>
    <property type="evidence" value="ECO:0007669"/>
    <property type="project" value="InterPro"/>
</dbReference>
<evidence type="ECO:0000256" key="2">
    <source>
        <dbReference type="SAM" id="MobiDB-lite"/>
    </source>
</evidence>
<dbReference type="PANTHER" id="PTHR12111">
    <property type="entry name" value="SPLICING FACTOR YJU2"/>
    <property type="match status" value="1"/>
</dbReference>
<dbReference type="Proteomes" id="UP000887575">
    <property type="component" value="Unassembled WGS sequence"/>
</dbReference>
<accession>A0AAF3ETY9</accession>
<keyword evidence="3" id="KW-1185">Reference proteome</keyword>
<dbReference type="InterPro" id="IPR007590">
    <property type="entry name" value="Saf4/Yju2"/>
</dbReference>
<name>A0AAF3ETY9_9BILA</name>
<organism evidence="3 4">
    <name type="scientific">Mesorhabditis belari</name>
    <dbReference type="NCBI Taxonomy" id="2138241"/>
    <lineage>
        <taxon>Eukaryota</taxon>
        <taxon>Metazoa</taxon>
        <taxon>Ecdysozoa</taxon>
        <taxon>Nematoda</taxon>
        <taxon>Chromadorea</taxon>
        <taxon>Rhabditida</taxon>
        <taxon>Rhabditina</taxon>
        <taxon>Rhabditomorpha</taxon>
        <taxon>Rhabditoidea</taxon>
        <taxon>Rhabditidae</taxon>
        <taxon>Mesorhabditinae</taxon>
        <taxon>Mesorhabditis</taxon>
    </lineage>
</organism>
<dbReference type="Pfam" id="PF04502">
    <property type="entry name" value="Saf4_Yju2"/>
    <property type="match status" value="1"/>
</dbReference>
<comment type="similarity">
    <text evidence="1">Belongs to the CWC16 family.</text>
</comment>
<dbReference type="PANTHER" id="PTHR12111:SF2">
    <property type="entry name" value="SPLICING FACTOR YJU2B-RELATED"/>
    <property type="match status" value="1"/>
</dbReference>
<feature type="region of interest" description="Disordered" evidence="2">
    <location>
        <begin position="343"/>
        <end position="393"/>
    </location>
</feature>
<evidence type="ECO:0000313" key="4">
    <source>
        <dbReference type="WBParaSite" id="MBELARI_LOCUS17620.1"/>
    </source>
</evidence>
<dbReference type="GO" id="GO:0071014">
    <property type="term" value="C:post-mRNA release spliceosomal complex"/>
    <property type="evidence" value="ECO:0007669"/>
    <property type="project" value="TreeGrafter"/>
</dbReference>
<evidence type="ECO:0000313" key="3">
    <source>
        <dbReference type="Proteomes" id="UP000887575"/>
    </source>
</evidence>
<sequence length="393" mass="45117">MGERKGQNHYYPPDFDYKKHKTLNAYHGTHALRERASKIGQGILVIRFEMPYNVWCLGCRNHVGMGVRYNAEKKKIGMYYTTPLYEFRMKCHLCDNYYVMRTDPKNLDYECFEGLSRQKKQWEPEENGQFPGYERTKAGSAMSQKLAADAMFKQEHGVKDKEKADTTEKDLNTLEWLQERTRDDYSANSHLRARFRTQKNDLNEQRAKDDALKARGGLTIELLPERPDDKRIAGLVMKQSRVKTFDETQEEARDAVEGRRIFNKPSTSSVNILHKNLTSQDRLKDSMRKTRNKWLNDQFASASGSGIGEKRKLNGLGIIRKRVKEEVDGESIEEIKEDADEVKFESDLNNVGDSEVPQIKEEKASSNGRSSETTPISLTGLVDYGSESESGSE</sequence>
<dbReference type="GO" id="GO:0005684">
    <property type="term" value="C:U2-type spliceosomal complex"/>
    <property type="evidence" value="ECO:0007669"/>
    <property type="project" value="TreeGrafter"/>
</dbReference>
<evidence type="ECO:0000256" key="1">
    <source>
        <dbReference type="ARBA" id="ARBA00005595"/>
    </source>
</evidence>
<dbReference type="AlphaFoldDB" id="A0AAF3ETY9"/>
<reference evidence="4" key="1">
    <citation type="submission" date="2024-02" db="UniProtKB">
        <authorList>
            <consortium name="WormBaseParasite"/>
        </authorList>
    </citation>
    <scope>IDENTIFICATION</scope>
</reference>
<feature type="compositionally biased region" description="Polar residues" evidence="2">
    <location>
        <begin position="365"/>
        <end position="377"/>
    </location>
</feature>